<protein>
    <submittedName>
        <fullName evidence="1">Uncharacterized protein</fullName>
    </submittedName>
</protein>
<evidence type="ECO:0000313" key="1">
    <source>
        <dbReference type="EMBL" id="CAB5212647.1"/>
    </source>
</evidence>
<accession>A0A6J7WG51</accession>
<sequence>MARQTNTSDEQRKAFAVALKAAMAAAGIESAAQLHRRALVAGIDKTASAVGHWTTGYSEPARPEVLIIEEICEVEPGHLSRHLGWVPVGISEDTTIEQLILADRDLTDANKATLLGLIEMLRRS</sequence>
<name>A0A6J7WG51_9CAUD</name>
<reference evidence="1" key="1">
    <citation type="submission" date="2020-05" db="EMBL/GenBank/DDBJ databases">
        <authorList>
            <person name="Chiriac C."/>
            <person name="Salcher M."/>
            <person name="Ghai R."/>
            <person name="Kavagutti S V."/>
        </authorList>
    </citation>
    <scope>NUCLEOTIDE SEQUENCE</scope>
</reference>
<proteinExistence type="predicted"/>
<organism evidence="1">
    <name type="scientific">uncultured Caudovirales phage</name>
    <dbReference type="NCBI Taxonomy" id="2100421"/>
    <lineage>
        <taxon>Viruses</taxon>
        <taxon>Duplodnaviria</taxon>
        <taxon>Heunggongvirae</taxon>
        <taxon>Uroviricota</taxon>
        <taxon>Caudoviricetes</taxon>
        <taxon>Peduoviridae</taxon>
        <taxon>Maltschvirus</taxon>
        <taxon>Maltschvirus maltsch</taxon>
    </lineage>
</organism>
<gene>
    <name evidence="1" type="ORF">UFOVP196_39</name>
</gene>
<dbReference type="EMBL" id="LR798235">
    <property type="protein sequence ID" value="CAB5212647.1"/>
    <property type="molecule type" value="Genomic_DNA"/>
</dbReference>